<comment type="caution">
    <text evidence="3">The sequence shown here is derived from an EMBL/GenBank/DDBJ whole genome shotgun (WGS) entry which is preliminary data.</text>
</comment>
<organism evidence="3 4">
    <name type="scientific">Streptomyces thermocoprophilus</name>
    <dbReference type="NCBI Taxonomy" id="78356"/>
    <lineage>
        <taxon>Bacteria</taxon>
        <taxon>Bacillati</taxon>
        <taxon>Actinomycetota</taxon>
        <taxon>Actinomycetes</taxon>
        <taxon>Kitasatosporales</taxon>
        <taxon>Streptomycetaceae</taxon>
        <taxon>Streptomyces</taxon>
    </lineage>
</organism>
<sequence length="96" mass="9899">MGQVADHLDGLHRFRSSYSFSGGGDCVEVAAGVDSVFVRDSKAGGDGPVLRVGRGGWAAFLAHAAEWRGNTARSRAVRWPAPTPPHGPGRCGAGGL</sequence>
<dbReference type="RefSeq" id="WP_374117573.1">
    <property type="nucleotide sequence ID" value="NZ_JBHMAR010000001.1"/>
</dbReference>
<evidence type="ECO:0000313" key="4">
    <source>
        <dbReference type="Proteomes" id="UP001589703"/>
    </source>
</evidence>
<protein>
    <submittedName>
        <fullName evidence="3">DUF397 domain-containing protein</fullName>
    </submittedName>
</protein>
<dbReference type="Pfam" id="PF04149">
    <property type="entry name" value="DUF397"/>
    <property type="match status" value="1"/>
</dbReference>
<dbReference type="InterPro" id="IPR007278">
    <property type="entry name" value="DUF397"/>
</dbReference>
<reference evidence="3 4" key="1">
    <citation type="submission" date="2024-09" db="EMBL/GenBank/DDBJ databases">
        <authorList>
            <person name="Sun Q."/>
            <person name="Mori K."/>
        </authorList>
    </citation>
    <scope>NUCLEOTIDE SEQUENCE [LARGE SCALE GENOMIC DNA]</scope>
    <source>
        <strain evidence="3 4">JCM 10918</strain>
    </source>
</reference>
<dbReference type="EMBL" id="JBHMAR010000001">
    <property type="protein sequence ID" value="MFB9733878.1"/>
    <property type="molecule type" value="Genomic_DNA"/>
</dbReference>
<gene>
    <name evidence="3" type="ORF">ACFFRO_01720</name>
</gene>
<evidence type="ECO:0000256" key="1">
    <source>
        <dbReference type="SAM" id="MobiDB-lite"/>
    </source>
</evidence>
<name>A0ABV5V7U0_9ACTN</name>
<evidence type="ECO:0000313" key="3">
    <source>
        <dbReference type="EMBL" id="MFB9733878.1"/>
    </source>
</evidence>
<keyword evidence="4" id="KW-1185">Reference proteome</keyword>
<proteinExistence type="predicted"/>
<feature type="domain" description="DUF397" evidence="2">
    <location>
        <begin position="14"/>
        <end position="64"/>
    </location>
</feature>
<feature type="region of interest" description="Disordered" evidence="1">
    <location>
        <begin position="77"/>
        <end position="96"/>
    </location>
</feature>
<dbReference type="Proteomes" id="UP001589703">
    <property type="component" value="Unassembled WGS sequence"/>
</dbReference>
<evidence type="ECO:0000259" key="2">
    <source>
        <dbReference type="Pfam" id="PF04149"/>
    </source>
</evidence>
<accession>A0ABV5V7U0</accession>